<evidence type="ECO:0000313" key="2">
    <source>
        <dbReference type="EMBL" id="QEE30285.1"/>
    </source>
</evidence>
<sequence>MGRHTPPSACRWALIALSALPLVLLHQEGRAQSPSAAKQNDALRFDVASIRENKSPDGISSNVPLGPGNVYSPTGGLFLGKNIPLLSYIAFAYRMTDGQLTSFRAMAPEWVRNDRFDIQARTDKNDVTKDELRLMMRSLLKERFNLAVHYESREVTVYALKQVKPGQTGPKLQPHPANSPCPTTLPDKEPTPPSAGNDGLPETCGGILLLPASAPHRFNLGGRNVPISLLANSFTGWGALDHPVVDQTGLSGGYDFTLEYTPDPTQSATSQNAAEDSGPMFREALKQQLGLKLESEKSDIQVIILDHIDHVTDN</sequence>
<dbReference type="AlphaFoldDB" id="A0A5B9EGL9"/>
<keyword evidence="3" id="KW-1185">Reference proteome</keyword>
<protein>
    <submittedName>
        <fullName evidence="2">TIGR03435 family protein</fullName>
    </submittedName>
</protein>
<evidence type="ECO:0000256" key="1">
    <source>
        <dbReference type="SAM" id="MobiDB-lite"/>
    </source>
</evidence>
<evidence type="ECO:0000313" key="3">
    <source>
        <dbReference type="Proteomes" id="UP000321820"/>
    </source>
</evidence>
<feature type="region of interest" description="Disordered" evidence="1">
    <location>
        <begin position="166"/>
        <end position="200"/>
    </location>
</feature>
<name>A0A5B9EGL9_9BACT</name>
<dbReference type="OrthoDB" id="116820at2"/>
<dbReference type="InterPro" id="IPR017801">
    <property type="entry name" value="DUF3738"/>
</dbReference>
<gene>
    <name evidence="2" type="ORF">FTW19_21260</name>
</gene>
<dbReference type="NCBIfam" id="TIGR03435">
    <property type="entry name" value="Soli_TIGR03435"/>
    <property type="match status" value="1"/>
</dbReference>
<organism evidence="2 3">
    <name type="scientific">Terriglobus albidus</name>
    <dbReference type="NCBI Taxonomy" id="1592106"/>
    <lineage>
        <taxon>Bacteria</taxon>
        <taxon>Pseudomonadati</taxon>
        <taxon>Acidobacteriota</taxon>
        <taxon>Terriglobia</taxon>
        <taxon>Terriglobales</taxon>
        <taxon>Acidobacteriaceae</taxon>
        <taxon>Terriglobus</taxon>
    </lineage>
</organism>
<dbReference type="Pfam" id="PF12543">
    <property type="entry name" value="DUF3738"/>
    <property type="match status" value="1"/>
</dbReference>
<dbReference type="KEGG" id="talb:FTW19_21260"/>
<reference evidence="2 3" key="1">
    <citation type="submission" date="2019-08" db="EMBL/GenBank/DDBJ databases">
        <title>Complete genome sequence of Terriglobus albidus strain ORNL.</title>
        <authorList>
            <person name="Podar M."/>
        </authorList>
    </citation>
    <scope>NUCLEOTIDE SEQUENCE [LARGE SCALE GENOMIC DNA]</scope>
    <source>
        <strain evidence="2 3">ORNL</strain>
    </source>
</reference>
<dbReference type="Proteomes" id="UP000321820">
    <property type="component" value="Chromosome"/>
</dbReference>
<proteinExistence type="predicted"/>
<accession>A0A5B9EGL9</accession>
<dbReference type="RefSeq" id="WP_147649554.1">
    <property type="nucleotide sequence ID" value="NZ_CP042806.1"/>
</dbReference>
<dbReference type="EMBL" id="CP042806">
    <property type="protein sequence ID" value="QEE30285.1"/>
    <property type="molecule type" value="Genomic_DNA"/>
</dbReference>